<keyword evidence="2" id="KW-1185">Reference proteome</keyword>
<gene>
    <name evidence="1" type="ORF">DSO57_1004415</name>
</gene>
<comment type="caution">
    <text evidence="1">The sequence shown here is derived from an EMBL/GenBank/DDBJ whole genome shotgun (WGS) entry which is preliminary data.</text>
</comment>
<dbReference type="Proteomes" id="UP001165960">
    <property type="component" value="Unassembled WGS sequence"/>
</dbReference>
<evidence type="ECO:0000313" key="2">
    <source>
        <dbReference type="Proteomes" id="UP001165960"/>
    </source>
</evidence>
<sequence>MKASSIVKEGQEISPSTSLYISAELVSRLISASALPSGLKPHSCAISLKLDVTPAAYWTLAVVLLLLGGHQGVSWVKARDQLGWDDILQV</sequence>
<accession>A0ACC2TJ94</accession>
<reference evidence="1" key="1">
    <citation type="submission" date="2022-04" db="EMBL/GenBank/DDBJ databases">
        <title>Genome of the entomopathogenic fungus Entomophthora muscae.</title>
        <authorList>
            <person name="Elya C."/>
            <person name="Lovett B.R."/>
            <person name="Lee E."/>
            <person name="Macias A.M."/>
            <person name="Hajek A.E."/>
            <person name="De Bivort B.L."/>
            <person name="Kasson M.T."/>
            <person name="De Fine Licht H.H."/>
            <person name="Stajich J.E."/>
        </authorList>
    </citation>
    <scope>NUCLEOTIDE SEQUENCE</scope>
    <source>
        <strain evidence="1">Berkeley</strain>
    </source>
</reference>
<organism evidence="1 2">
    <name type="scientific">Entomophthora muscae</name>
    <dbReference type="NCBI Taxonomy" id="34485"/>
    <lineage>
        <taxon>Eukaryota</taxon>
        <taxon>Fungi</taxon>
        <taxon>Fungi incertae sedis</taxon>
        <taxon>Zoopagomycota</taxon>
        <taxon>Entomophthoromycotina</taxon>
        <taxon>Entomophthoromycetes</taxon>
        <taxon>Entomophthorales</taxon>
        <taxon>Entomophthoraceae</taxon>
        <taxon>Entomophthora</taxon>
    </lineage>
</organism>
<dbReference type="EMBL" id="QTSX02002851">
    <property type="protein sequence ID" value="KAJ9074613.1"/>
    <property type="molecule type" value="Genomic_DNA"/>
</dbReference>
<name>A0ACC2TJ94_9FUNG</name>
<proteinExistence type="predicted"/>
<protein>
    <submittedName>
        <fullName evidence="1">Uncharacterized protein</fullName>
    </submittedName>
</protein>
<evidence type="ECO:0000313" key="1">
    <source>
        <dbReference type="EMBL" id="KAJ9074613.1"/>
    </source>
</evidence>